<dbReference type="PROSITE" id="PS00108">
    <property type="entry name" value="PROTEIN_KINASE_ST"/>
    <property type="match status" value="1"/>
</dbReference>
<name>A0A8H7D4P6_9AGAR</name>
<dbReference type="Gene3D" id="1.10.510.10">
    <property type="entry name" value="Transferase(Phosphotransferase) domain 1"/>
    <property type="match status" value="2"/>
</dbReference>
<dbReference type="SUPFAM" id="SSF56112">
    <property type="entry name" value="Protein kinase-like (PK-like)"/>
    <property type="match status" value="2"/>
</dbReference>
<dbReference type="InterPro" id="IPR011009">
    <property type="entry name" value="Kinase-like_dom_sf"/>
</dbReference>
<keyword evidence="8" id="KW-1185">Reference proteome</keyword>
<dbReference type="AlphaFoldDB" id="A0A8H7D4P6"/>
<dbReference type="InterPro" id="IPR001245">
    <property type="entry name" value="Ser-Thr/Tyr_kinase_cat_dom"/>
</dbReference>
<gene>
    <name evidence="7" type="ORF">MSAN_01206800</name>
</gene>
<dbReference type="Pfam" id="PF07714">
    <property type="entry name" value="PK_Tyr_Ser-Thr"/>
    <property type="match status" value="2"/>
</dbReference>
<dbReference type="EMBL" id="JACAZH010000009">
    <property type="protein sequence ID" value="KAF7358678.1"/>
    <property type="molecule type" value="Genomic_DNA"/>
</dbReference>
<protein>
    <submittedName>
        <fullName evidence="7">Glycoside hydrolase family 76 protein</fullName>
    </submittedName>
</protein>
<dbReference type="InterPro" id="IPR000719">
    <property type="entry name" value="Prot_kinase_dom"/>
</dbReference>
<accession>A0A8H7D4P6</accession>
<dbReference type="PROSITE" id="PS50011">
    <property type="entry name" value="PROTEIN_KINASE_DOM"/>
    <property type="match status" value="2"/>
</dbReference>
<dbReference type="SMART" id="SM00220">
    <property type="entry name" value="S_TKc"/>
    <property type="match status" value="1"/>
</dbReference>
<evidence type="ECO:0000256" key="4">
    <source>
        <dbReference type="ARBA" id="ARBA00022840"/>
    </source>
</evidence>
<keyword evidence="4" id="KW-0067">ATP-binding</keyword>
<feature type="region of interest" description="Disordered" evidence="5">
    <location>
        <begin position="1"/>
        <end position="150"/>
    </location>
</feature>
<dbReference type="OrthoDB" id="5966500at2759"/>
<dbReference type="GO" id="GO:0005524">
    <property type="term" value="F:ATP binding"/>
    <property type="evidence" value="ECO:0007669"/>
    <property type="project" value="UniProtKB-KW"/>
</dbReference>
<dbReference type="PANTHER" id="PTHR44329">
    <property type="entry name" value="SERINE/THREONINE-PROTEIN KINASE TNNI3K-RELATED"/>
    <property type="match status" value="1"/>
</dbReference>
<dbReference type="Proteomes" id="UP000623467">
    <property type="component" value="Unassembled WGS sequence"/>
</dbReference>
<evidence type="ECO:0000313" key="8">
    <source>
        <dbReference type="Proteomes" id="UP000623467"/>
    </source>
</evidence>
<keyword evidence="1" id="KW-0808">Transferase</keyword>
<feature type="domain" description="Protein kinase" evidence="6">
    <location>
        <begin position="498"/>
        <end position="776"/>
    </location>
</feature>
<keyword evidence="2" id="KW-0547">Nucleotide-binding</keyword>
<feature type="compositionally biased region" description="Polar residues" evidence="5">
    <location>
        <begin position="88"/>
        <end position="98"/>
    </location>
</feature>
<dbReference type="GO" id="GO:0004674">
    <property type="term" value="F:protein serine/threonine kinase activity"/>
    <property type="evidence" value="ECO:0007669"/>
    <property type="project" value="TreeGrafter"/>
</dbReference>
<evidence type="ECO:0000256" key="1">
    <source>
        <dbReference type="ARBA" id="ARBA00022679"/>
    </source>
</evidence>
<dbReference type="GO" id="GO:0016787">
    <property type="term" value="F:hydrolase activity"/>
    <property type="evidence" value="ECO:0007669"/>
    <property type="project" value="UniProtKB-KW"/>
</dbReference>
<evidence type="ECO:0000256" key="2">
    <source>
        <dbReference type="ARBA" id="ARBA00022741"/>
    </source>
</evidence>
<evidence type="ECO:0000313" key="7">
    <source>
        <dbReference type="EMBL" id="KAF7358678.1"/>
    </source>
</evidence>
<feature type="compositionally biased region" description="Pro residues" evidence="5">
    <location>
        <begin position="8"/>
        <end position="21"/>
    </location>
</feature>
<comment type="caution">
    <text evidence="7">The sequence shown here is derived from an EMBL/GenBank/DDBJ whole genome shotgun (WGS) entry which is preliminary data.</text>
</comment>
<organism evidence="7 8">
    <name type="scientific">Mycena sanguinolenta</name>
    <dbReference type="NCBI Taxonomy" id="230812"/>
    <lineage>
        <taxon>Eukaryota</taxon>
        <taxon>Fungi</taxon>
        <taxon>Dikarya</taxon>
        <taxon>Basidiomycota</taxon>
        <taxon>Agaricomycotina</taxon>
        <taxon>Agaricomycetes</taxon>
        <taxon>Agaricomycetidae</taxon>
        <taxon>Agaricales</taxon>
        <taxon>Marasmiineae</taxon>
        <taxon>Mycenaceae</taxon>
        <taxon>Mycena</taxon>
    </lineage>
</organism>
<dbReference type="PANTHER" id="PTHR44329:SF288">
    <property type="entry name" value="MITOGEN-ACTIVATED PROTEIN KINASE KINASE KINASE 20"/>
    <property type="match status" value="1"/>
</dbReference>
<feature type="domain" description="Protein kinase" evidence="6">
    <location>
        <begin position="197"/>
        <end position="469"/>
    </location>
</feature>
<dbReference type="InterPro" id="IPR051681">
    <property type="entry name" value="Ser/Thr_Kinases-Pseudokinases"/>
</dbReference>
<dbReference type="InterPro" id="IPR008271">
    <property type="entry name" value="Ser/Thr_kinase_AS"/>
</dbReference>
<sequence length="781" mass="85706">MPARHKPSSPPGPPACAPSSPPRESSVQFMAEKRAQPASNLLSLRVSDIKTNQPAPHAPHDSDDEEDTVLPVFGLGSSAKKLSPPLHRTSQAAQSASSPRHAEQKLPRDYRRSRLRISREPNVPDAASSDEVTLENATDVRPSPPTVPKTQSPLNLDIWISKLIIASLDRESPGGMEICFGDPLLSEKDAYLRGITQLDRFPTFSGSSSNIYRMNLPRSNGQTALLAMKQLRVQCDDLAETESIMTRLKRAVGIWSELKHPNVLPFLGVYDIGAPLPIFLSPFCEFGHIGNYLRSHPSANRHQLMHGVAFGLQYLHSHGVVHGDLKVANVLIDKRQVPCICDFNISQIVGEAGFTKYSAGSITCLAPELFSVLDMDGRSTQLEPPRPTKCSDVYSFACLALDILTPSPPPAKMGTPFVTRKDLAALRPDRAAYPVNSVAHELWLVLDQCWMADPYLRPTMDELLASPAFGVTREHKSLPVPRLMLRPLFESEGDGNEIAFGDHCLRSLPGHVRSIAKQSKFPPTTAGYWDVCRANLDLCDGRRVQVVMKSLKSSPREDLAQVQKLVNLLSRQAHIWSKLKHSNVLPFLGLYDVGQATPILVSPFCKFGHVGFYVRNHPVVNRTKLVHDVACGLKYLHDLDIIHGNLVVDNILVDKRGIACISDPGTFKLDLPASIRTAAVHIAPELFVTSKSAHTEQKLGPPTKMSDMYSVALVALEILTAEGLKKDTAEVFPRLGAAQSGGNTRFASTWTALHQCRNSNPELRPTIAEILESPQFSGLDG</sequence>
<feature type="compositionally biased region" description="Basic and acidic residues" evidence="5">
    <location>
        <begin position="100"/>
        <end position="112"/>
    </location>
</feature>
<evidence type="ECO:0000256" key="3">
    <source>
        <dbReference type="ARBA" id="ARBA00022777"/>
    </source>
</evidence>
<evidence type="ECO:0000259" key="6">
    <source>
        <dbReference type="PROSITE" id="PS50011"/>
    </source>
</evidence>
<proteinExistence type="predicted"/>
<reference evidence="7" key="1">
    <citation type="submission" date="2020-05" db="EMBL/GenBank/DDBJ databases">
        <title>Mycena genomes resolve the evolution of fungal bioluminescence.</title>
        <authorList>
            <person name="Tsai I.J."/>
        </authorList>
    </citation>
    <scope>NUCLEOTIDE SEQUENCE</scope>
    <source>
        <strain evidence="7">160909Yilan</strain>
    </source>
</reference>
<keyword evidence="7" id="KW-0378">Hydrolase</keyword>
<keyword evidence="3" id="KW-0418">Kinase</keyword>
<evidence type="ECO:0000256" key="5">
    <source>
        <dbReference type="SAM" id="MobiDB-lite"/>
    </source>
</evidence>